<feature type="transmembrane region" description="Helical" evidence="7">
    <location>
        <begin position="382"/>
        <end position="406"/>
    </location>
</feature>
<feature type="transmembrane region" description="Helical" evidence="7">
    <location>
        <begin position="21"/>
        <end position="45"/>
    </location>
</feature>
<evidence type="ECO:0000256" key="3">
    <source>
        <dbReference type="ARBA" id="ARBA00022475"/>
    </source>
</evidence>
<dbReference type="Pfam" id="PF00375">
    <property type="entry name" value="SDF"/>
    <property type="match status" value="1"/>
</dbReference>
<feature type="transmembrane region" description="Helical" evidence="7">
    <location>
        <begin position="174"/>
        <end position="197"/>
    </location>
</feature>
<dbReference type="GO" id="GO:0006835">
    <property type="term" value="P:dicarboxylic acid transport"/>
    <property type="evidence" value="ECO:0007669"/>
    <property type="project" value="TreeGrafter"/>
</dbReference>
<dbReference type="PRINTS" id="PR00173">
    <property type="entry name" value="EDTRNSPORT"/>
</dbReference>
<evidence type="ECO:0000256" key="7">
    <source>
        <dbReference type="SAM" id="Phobius"/>
    </source>
</evidence>
<dbReference type="GO" id="GO:0015293">
    <property type="term" value="F:symporter activity"/>
    <property type="evidence" value="ECO:0007669"/>
    <property type="project" value="UniProtKB-KW"/>
</dbReference>
<feature type="transmembrane region" description="Helical" evidence="7">
    <location>
        <begin position="354"/>
        <end position="376"/>
    </location>
</feature>
<dbReference type="OrthoDB" id="9766690at2"/>
<evidence type="ECO:0000313" key="9">
    <source>
        <dbReference type="Proteomes" id="UP000319148"/>
    </source>
</evidence>
<organism evidence="8 9">
    <name type="scientific">Emcibacter nanhaiensis</name>
    <dbReference type="NCBI Taxonomy" id="1505037"/>
    <lineage>
        <taxon>Bacteria</taxon>
        <taxon>Pseudomonadati</taxon>
        <taxon>Pseudomonadota</taxon>
        <taxon>Alphaproteobacteria</taxon>
        <taxon>Emcibacterales</taxon>
        <taxon>Emcibacteraceae</taxon>
        <taxon>Emcibacter</taxon>
    </lineage>
</organism>
<keyword evidence="2" id="KW-0813">Transport</keyword>
<accession>A0A501PAQ2</accession>
<dbReference type="RefSeq" id="WP_139941748.1">
    <property type="nucleotide sequence ID" value="NZ_JBHSYP010000005.1"/>
</dbReference>
<name>A0A501PAQ2_9PROT</name>
<protein>
    <submittedName>
        <fullName evidence="8">Dicarboxylate/amino acid:cation symporter</fullName>
    </submittedName>
</protein>
<feature type="transmembrane region" description="Helical" evidence="7">
    <location>
        <begin position="98"/>
        <end position="124"/>
    </location>
</feature>
<keyword evidence="3" id="KW-1003">Cell membrane</keyword>
<keyword evidence="6 7" id="KW-0472">Membrane</keyword>
<keyword evidence="4 7" id="KW-0812">Transmembrane</keyword>
<dbReference type="InterPro" id="IPR001991">
    <property type="entry name" value="Na-dicarboxylate_symporter"/>
</dbReference>
<dbReference type="GO" id="GO:0005886">
    <property type="term" value="C:plasma membrane"/>
    <property type="evidence" value="ECO:0007669"/>
    <property type="project" value="UniProtKB-SubCell"/>
</dbReference>
<evidence type="ECO:0000256" key="6">
    <source>
        <dbReference type="ARBA" id="ARBA00023136"/>
    </source>
</evidence>
<feature type="transmembrane region" description="Helical" evidence="7">
    <location>
        <begin position="217"/>
        <end position="242"/>
    </location>
</feature>
<dbReference type="Gene3D" id="1.10.3860.10">
    <property type="entry name" value="Sodium:dicarboxylate symporter"/>
    <property type="match status" value="1"/>
</dbReference>
<dbReference type="AlphaFoldDB" id="A0A501PAQ2"/>
<evidence type="ECO:0000256" key="4">
    <source>
        <dbReference type="ARBA" id="ARBA00022692"/>
    </source>
</evidence>
<dbReference type="InterPro" id="IPR036458">
    <property type="entry name" value="Na:dicarbo_symporter_sf"/>
</dbReference>
<keyword evidence="9" id="KW-1185">Reference proteome</keyword>
<dbReference type="EMBL" id="VFIY01000018">
    <property type="protein sequence ID" value="TPD57433.1"/>
    <property type="molecule type" value="Genomic_DNA"/>
</dbReference>
<evidence type="ECO:0000256" key="5">
    <source>
        <dbReference type="ARBA" id="ARBA00022989"/>
    </source>
</evidence>
<evidence type="ECO:0000256" key="2">
    <source>
        <dbReference type="ARBA" id="ARBA00022448"/>
    </source>
</evidence>
<evidence type="ECO:0000256" key="1">
    <source>
        <dbReference type="ARBA" id="ARBA00004651"/>
    </source>
</evidence>
<feature type="transmembrane region" description="Helical" evidence="7">
    <location>
        <begin position="65"/>
        <end position="86"/>
    </location>
</feature>
<dbReference type="SUPFAM" id="SSF118215">
    <property type="entry name" value="Proton glutamate symport protein"/>
    <property type="match status" value="1"/>
</dbReference>
<reference evidence="9" key="1">
    <citation type="submission" date="2019-06" db="EMBL/GenBank/DDBJ databases">
        <title>The complete genome of Emcibacter congregatus ZYLT.</title>
        <authorList>
            <person name="Zhao Z."/>
        </authorList>
    </citation>
    <scope>NUCLEOTIDE SEQUENCE [LARGE SCALE GENOMIC DNA]</scope>
    <source>
        <strain evidence="9">MCCC 1A06723</strain>
    </source>
</reference>
<comment type="caution">
    <text evidence="8">The sequence shown here is derived from an EMBL/GenBank/DDBJ whole genome shotgun (WGS) entry which is preliminary data.</text>
</comment>
<dbReference type="Proteomes" id="UP000319148">
    <property type="component" value="Unassembled WGS sequence"/>
</dbReference>
<evidence type="ECO:0000313" key="8">
    <source>
        <dbReference type="EMBL" id="TPD57433.1"/>
    </source>
</evidence>
<gene>
    <name evidence="8" type="ORF">FIV46_15030</name>
</gene>
<keyword evidence="5 7" id="KW-1133">Transmembrane helix</keyword>
<proteinExistence type="predicted"/>
<dbReference type="PANTHER" id="PTHR42865:SF7">
    <property type="entry name" value="PROTON_GLUTAMATE-ASPARTATE SYMPORTER"/>
    <property type="match status" value="1"/>
</dbReference>
<dbReference type="PANTHER" id="PTHR42865">
    <property type="entry name" value="PROTON/GLUTAMATE-ASPARTATE SYMPORTER"/>
    <property type="match status" value="1"/>
</dbReference>
<sequence length="459" mass="48017">MTLERSLINLRYNLRSLITGRLWLQVILAMILGVGFGILIGPASGYVDADLSELIASWIALPGKIFLLGIQFIIIPLIIASVIRGIAAGEESENIGRLGISTILFFIATTIIAVVIGLGMALLIKPGAYIDSALLQSIIPESAPAETENMAAAGLPAVKEIPDLLTSLFPRDPLATFVSGNMLQTVISAIIIGVAMLAMAPTQRRPILELLESVQTVCMVIVGWVLKFVPYAVFGLLANIAARVGVSTLLAATVYVATVLAGLLLLLLIYVLIVMVMGRIGPLTFLSEAREVMLLALSTSSSAAVMPLTLSTAEKKLNVRSGIARFVIPLGTTINMGGTALYQGVATLFLAQVFQVDIGISGMILVVVMATSASIGSPGTPGVGIVILATILESVGIPTAGIALIMGVDRILDMCRTSVNVTGDIAASITLNRLIPEEGEAPATVLQEATVPVKDEPQG</sequence>
<comment type="subcellular location">
    <subcellularLocation>
        <location evidence="1">Cell membrane</location>
        <topology evidence="1">Multi-pass membrane protein</topology>
    </subcellularLocation>
</comment>
<feature type="transmembrane region" description="Helical" evidence="7">
    <location>
        <begin position="254"/>
        <end position="280"/>
    </location>
</feature>